<evidence type="ECO:0000256" key="3">
    <source>
        <dbReference type="ARBA" id="ARBA00022490"/>
    </source>
</evidence>
<dbReference type="Gene3D" id="2.40.50.140">
    <property type="entry name" value="Nucleic acid-binding proteins"/>
    <property type="match status" value="3"/>
</dbReference>
<evidence type="ECO:0000256" key="8">
    <source>
        <dbReference type="HAMAP-Rule" id="MF_01895"/>
    </source>
</evidence>
<dbReference type="HAMAP" id="MF_01895">
    <property type="entry name" value="RNase_R"/>
    <property type="match status" value="1"/>
</dbReference>
<dbReference type="SMART" id="SM00955">
    <property type="entry name" value="RNB"/>
    <property type="match status" value="1"/>
</dbReference>
<dbReference type="GO" id="GO:0003723">
    <property type="term" value="F:RNA binding"/>
    <property type="evidence" value="ECO:0007669"/>
    <property type="project" value="UniProtKB-UniRule"/>
</dbReference>
<dbReference type="InterPro" id="IPR011805">
    <property type="entry name" value="RNase_R"/>
</dbReference>
<dbReference type="KEGG" id="pmuc:ING2E5A_0640"/>
<dbReference type="CDD" id="cd04471">
    <property type="entry name" value="S1_RNase_R"/>
    <property type="match status" value="1"/>
</dbReference>
<comment type="similarity">
    <text evidence="8">Belongs to the RNR ribonuclease family. RNase R subfamily.</text>
</comment>
<proteinExistence type="inferred from homology"/>
<comment type="function">
    <text evidence="8">3'-5' exoribonuclease that releases 5'-nucleoside monophosphates and is involved in maturation of structured RNAs.</text>
</comment>
<evidence type="ECO:0000256" key="4">
    <source>
        <dbReference type="ARBA" id="ARBA00022722"/>
    </source>
</evidence>
<evidence type="ECO:0000256" key="7">
    <source>
        <dbReference type="ARBA" id="ARBA00022884"/>
    </source>
</evidence>
<dbReference type="RefSeq" id="WP_071138165.1">
    <property type="nucleotide sequence ID" value="NZ_JBMNSM010000111.1"/>
</dbReference>
<dbReference type="SUPFAM" id="SSF50249">
    <property type="entry name" value="Nucleic acid-binding proteins"/>
    <property type="match status" value="3"/>
</dbReference>
<dbReference type="Pfam" id="PF00575">
    <property type="entry name" value="S1"/>
    <property type="match status" value="1"/>
</dbReference>
<dbReference type="InterPro" id="IPR050180">
    <property type="entry name" value="RNR_Ribonuclease"/>
</dbReference>
<evidence type="ECO:0000256" key="1">
    <source>
        <dbReference type="ARBA" id="ARBA00001849"/>
    </source>
</evidence>
<dbReference type="EMBL" id="LT608328">
    <property type="protein sequence ID" value="SCM55927.1"/>
    <property type="molecule type" value="Genomic_DNA"/>
</dbReference>
<dbReference type="STRING" id="1642646.ING2E5A_0640"/>
<dbReference type="Pfam" id="PF00773">
    <property type="entry name" value="RNB"/>
    <property type="match status" value="1"/>
</dbReference>
<accession>A0A1G4G4K7</accession>
<dbReference type="PANTHER" id="PTHR23355">
    <property type="entry name" value="RIBONUCLEASE"/>
    <property type="match status" value="1"/>
</dbReference>
<sequence length="714" mass="81884">MSKKTSVAESVSKPKKKELEQLVVDFLTANKEKQFNYKQIAAAINIRGEEGRRVLIKVLDRLRDYDVLLETSRGRYKINNRGLILEGRFERRSNGKNFFVPDDDANIIYIPERNSKHAMNGDRVRVQLLAKRKHADTEGVVIEILERAQTRFVGVLEVQKYFAFLVMDSKFLANDIFIPMDELNGAKNGDKVVVEIVEWPEKANNPVGKVIDVLGKPGNNTTEMHAILAQYGLPYSYPAEVEKAAELIPDKIDKKEIARREDFRNVFTLTIDPADAKDFDDALSLRKLSPTLWEVGVHIADVTHYVKPGDLIDREAERRATSIYLVDRTIPMLPERLSNVLCSLRPKEDKLCFSVIFELDENAEIKKSRITRTVIHSDVRLTYEEAQAVIETGKGDFSSEILVLNDLAQKMRERRFANGAINFERYEVKFNLDEKGKPLGVYFKESKEANHLIEEFMLLANKTVAESIGKVPKNKNAKTFVYRIHDIPDSEKLDTLNTFILRFGHKIKTEGSKVEVAKSINSLLDKVQGRPEENLIETIAIRTMSKAVYSTKNVGHYGLAFDYYTHFTSPIRRYPDMMVHRLLERYLNGGSSVDQSELEMECKHSSDMEQVAANAERDSIKYKQVEFMADKVGKVYDGVVSGITEWGLYVEINENKCEGMIPIRELDDDFYELDEKNYRLVGRRTKREYRLGQPLSIQVARANLERKQLDFVLA</sequence>
<dbReference type="PROSITE" id="PS50126">
    <property type="entry name" value="S1"/>
    <property type="match status" value="1"/>
</dbReference>
<organism evidence="10 11">
    <name type="scientific">Petrimonas mucosa</name>
    <dbReference type="NCBI Taxonomy" id="1642646"/>
    <lineage>
        <taxon>Bacteria</taxon>
        <taxon>Pseudomonadati</taxon>
        <taxon>Bacteroidota</taxon>
        <taxon>Bacteroidia</taxon>
        <taxon>Bacteroidales</taxon>
        <taxon>Dysgonomonadaceae</taxon>
        <taxon>Petrimonas</taxon>
    </lineage>
</organism>
<dbReference type="InterPro" id="IPR003029">
    <property type="entry name" value="S1_domain"/>
</dbReference>
<dbReference type="InterPro" id="IPR012340">
    <property type="entry name" value="NA-bd_OB-fold"/>
</dbReference>
<dbReference type="NCBIfam" id="TIGR02063">
    <property type="entry name" value="RNase_R"/>
    <property type="match status" value="1"/>
</dbReference>
<dbReference type="GO" id="GO:0006402">
    <property type="term" value="P:mRNA catabolic process"/>
    <property type="evidence" value="ECO:0007669"/>
    <property type="project" value="TreeGrafter"/>
</dbReference>
<evidence type="ECO:0000259" key="9">
    <source>
        <dbReference type="PROSITE" id="PS50126"/>
    </source>
</evidence>
<dbReference type="PROSITE" id="PS01175">
    <property type="entry name" value="RIBONUCLEASE_II"/>
    <property type="match status" value="1"/>
</dbReference>
<dbReference type="GO" id="GO:0005829">
    <property type="term" value="C:cytosol"/>
    <property type="evidence" value="ECO:0007669"/>
    <property type="project" value="TreeGrafter"/>
</dbReference>
<evidence type="ECO:0000313" key="10">
    <source>
        <dbReference type="EMBL" id="SCM55927.1"/>
    </source>
</evidence>
<dbReference type="SMART" id="SM00316">
    <property type="entry name" value="S1"/>
    <property type="match status" value="1"/>
</dbReference>
<name>A0A1G4G4K7_9BACT</name>
<comment type="subcellular location">
    <subcellularLocation>
        <location evidence="2 8">Cytoplasm</location>
    </subcellularLocation>
</comment>
<dbReference type="InterPro" id="IPR004476">
    <property type="entry name" value="RNase_II/RNase_R"/>
</dbReference>
<gene>
    <name evidence="8 10" type="primary">rnr</name>
    <name evidence="10" type="ORF">ING2E5A_0640</name>
</gene>
<protein>
    <recommendedName>
        <fullName evidence="8">Ribonuclease R</fullName>
        <shortName evidence="8">RNase R</shortName>
        <ecNumber evidence="8">3.1.13.1</ecNumber>
    </recommendedName>
</protein>
<keyword evidence="6 8" id="KW-0269">Exonuclease</keyword>
<keyword evidence="7 8" id="KW-0694">RNA-binding</keyword>
<keyword evidence="11" id="KW-1185">Reference proteome</keyword>
<keyword evidence="3 8" id="KW-0963">Cytoplasm</keyword>
<dbReference type="InterPro" id="IPR013223">
    <property type="entry name" value="RNase_B_OB_dom"/>
</dbReference>
<dbReference type="PANTHER" id="PTHR23355:SF9">
    <property type="entry name" value="DIS3-LIKE EXONUCLEASE 2"/>
    <property type="match status" value="1"/>
</dbReference>
<evidence type="ECO:0000313" key="11">
    <source>
        <dbReference type="Proteomes" id="UP000178485"/>
    </source>
</evidence>
<dbReference type="Proteomes" id="UP000178485">
    <property type="component" value="Chromosome i"/>
</dbReference>
<dbReference type="AlphaFoldDB" id="A0A1G4G4K7"/>
<dbReference type="InterPro" id="IPR040476">
    <property type="entry name" value="CSD2"/>
</dbReference>
<dbReference type="Pfam" id="PF08206">
    <property type="entry name" value="OB_RNB"/>
    <property type="match status" value="1"/>
</dbReference>
<comment type="catalytic activity">
    <reaction evidence="1 8">
        <text>Exonucleolytic cleavage in the 3'- to 5'-direction to yield nucleoside 5'-phosphates.</text>
        <dbReference type="EC" id="3.1.13.1"/>
    </reaction>
</comment>
<keyword evidence="4 8" id="KW-0540">Nuclease</keyword>
<reference evidence="10 11" key="1">
    <citation type="submission" date="2016-08" db="EMBL/GenBank/DDBJ databases">
        <authorList>
            <person name="Seilhamer J.J."/>
        </authorList>
    </citation>
    <scope>NUCLEOTIDE SEQUENCE [LARGE SCALE GENOMIC DNA]</scope>
    <source>
        <strain evidence="10">ING2-E5A</strain>
    </source>
</reference>
<dbReference type="InterPro" id="IPR022966">
    <property type="entry name" value="RNase_II/R_CS"/>
</dbReference>
<dbReference type="InterPro" id="IPR001900">
    <property type="entry name" value="RNase_II/R"/>
</dbReference>
<evidence type="ECO:0000256" key="5">
    <source>
        <dbReference type="ARBA" id="ARBA00022801"/>
    </source>
</evidence>
<evidence type="ECO:0000256" key="6">
    <source>
        <dbReference type="ARBA" id="ARBA00022839"/>
    </source>
</evidence>
<dbReference type="Pfam" id="PF17876">
    <property type="entry name" value="CSD2"/>
    <property type="match status" value="1"/>
</dbReference>
<keyword evidence="5 8" id="KW-0378">Hydrolase</keyword>
<feature type="domain" description="S1 motif" evidence="9">
    <location>
        <begin position="633"/>
        <end position="714"/>
    </location>
</feature>
<dbReference type="GO" id="GO:0008859">
    <property type="term" value="F:exoribonuclease II activity"/>
    <property type="evidence" value="ECO:0007669"/>
    <property type="project" value="UniProtKB-UniRule"/>
</dbReference>
<dbReference type="NCBIfam" id="TIGR00358">
    <property type="entry name" value="3_prime_RNase"/>
    <property type="match status" value="1"/>
</dbReference>
<evidence type="ECO:0000256" key="2">
    <source>
        <dbReference type="ARBA" id="ARBA00004496"/>
    </source>
</evidence>
<dbReference type="EC" id="3.1.13.1" evidence="8"/>